<dbReference type="GO" id="GO:0016747">
    <property type="term" value="F:acyltransferase activity, transferring groups other than amino-acyl groups"/>
    <property type="evidence" value="ECO:0007669"/>
    <property type="project" value="InterPro"/>
</dbReference>
<dbReference type="PANTHER" id="PTHR42791:SF1">
    <property type="entry name" value="N-ACETYLTRANSFERASE DOMAIN-CONTAINING PROTEIN"/>
    <property type="match status" value="1"/>
</dbReference>
<gene>
    <name evidence="2" type="ORF">SAMN05421820_102559</name>
</gene>
<dbReference type="CDD" id="cd04301">
    <property type="entry name" value="NAT_SF"/>
    <property type="match status" value="1"/>
</dbReference>
<protein>
    <submittedName>
        <fullName evidence="2">Acetyltransferase (GNAT) family protein</fullName>
    </submittedName>
</protein>
<organism evidence="2 3">
    <name type="scientific">Pedobacter steynii</name>
    <dbReference type="NCBI Taxonomy" id="430522"/>
    <lineage>
        <taxon>Bacteria</taxon>
        <taxon>Pseudomonadati</taxon>
        <taxon>Bacteroidota</taxon>
        <taxon>Sphingobacteriia</taxon>
        <taxon>Sphingobacteriales</taxon>
        <taxon>Sphingobacteriaceae</taxon>
        <taxon>Pedobacter</taxon>
    </lineage>
</organism>
<dbReference type="EMBL" id="FNGY01000002">
    <property type="protein sequence ID" value="SDL94345.1"/>
    <property type="molecule type" value="Genomic_DNA"/>
</dbReference>
<dbReference type="PANTHER" id="PTHR42791">
    <property type="entry name" value="GNAT FAMILY ACETYLTRANSFERASE"/>
    <property type="match status" value="1"/>
</dbReference>
<dbReference type="RefSeq" id="WP_074605414.1">
    <property type="nucleotide sequence ID" value="NZ_FNGY01000002.1"/>
</dbReference>
<dbReference type="Pfam" id="PF00583">
    <property type="entry name" value="Acetyltransf_1"/>
    <property type="match status" value="1"/>
</dbReference>
<name>A0A1G9P851_9SPHI</name>
<reference evidence="3" key="1">
    <citation type="submission" date="2016-10" db="EMBL/GenBank/DDBJ databases">
        <authorList>
            <person name="Varghese N."/>
            <person name="Submissions S."/>
        </authorList>
    </citation>
    <scope>NUCLEOTIDE SEQUENCE [LARGE SCALE GENOMIC DNA]</scope>
    <source>
        <strain evidence="3">DSM 19110</strain>
    </source>
</reference>
<dbReference type="Gene3D" id="3.40.630.30">
    <property type="match status" value="1"/>
</dbReference>
<evidence type="ECO:0000313" key="3">
    <source>
        <dbReference type="Proteomes" id="UP000183200"/>
    </source>
</evidence>
<dbReference type="Proteomes" id="UP000183200">
    <property type="component" value="Unassembled WGS sequence"/>
</dbReference>
<dbReference type="SUPFAM" id="SSF55729">
    <property type="entry name" value="Acyl-CoA N-acyltransferases (Nat)"/>
    <property type="match status" value="1"/>
</dbReference>
<dbReference type="InterPro" id="IPR052523">
    <property type="entry name" value="Trichothecene_AcTrans"/>
</dbReference>
<evidence type="ECO:0000313" key="2">
    <source>
        <dbReference type="EMBL" id="SDL94345.1"/>
    </source>
</evidence>
<keyword evidence="2" id="KW-0808">Transferase</keyword>
<proteinExistence type="predicted"/>
<dbReference type="AlphaFoldDB" id="A0A1G9P851"/>
<feature type="domain" description="N-acetyltransferase" evidence="1">
    <location>
        <begin position="113"/>
        <end position="171"/>
    </location>
</feature>
<keyword evidence="3" id="KW-1185">Reference proteome</keyword>
<evidence type="ECO:0000259" key="1">
    <source>
        <dbReference type="Pfam" id="PF00583"/>
    </source>
</evidence>
<sequence>MIKATKLDKSTVVRILSRSFQDNKSVNYIVRQDSGRLLRIDRLIEYSFLTCMDSGEIFLSEDEQCCALVLFPDRKKVTLNAIWRDLKLIFSVTGLRTVLKVLKRESLIKKQYPSGGELYYIWFVACTPESQGKGKGTRMMRFLLSEALSMKRPVYLETSTERNIRWYEGLGLHVYNQLDLGYTLYFLKNY</sequence>
<accession>A0A1G9P851</accession>
<dbReference type="InterPro" id="IPR016181">
    <property type="entry name" value="Acyl_CoA_acyltransferase"/>
</dbReference>
<dbReference type="InterPro" id="IPR000182">
    <property type="entry name" value="GNAT_dom"/>
</dbReference>
<dbReference type="OrthoDB" id="1452841at2"/>